<protein>
    <submittedName>
        <fullName evidence="3">Molybdopterin-dependent oxidoreductase</fullName>
    </submittedName>
</protein>
<accession>A0ABS8BV31</accession>
<dbReference type="Pfam" id="PF00174">
    <property type="entry name" value="Oxidored_molyb"/>
    <property type="match status" value="1"/>
</dbReference>
<name>A0ABS8BV31_9RHOB</name>
<dbReference type="SUPFAM" id="SSF56524">
    <property type="entry name" value="Oxidoreductase molybdopterin-binding domain"/>
    <property type="match status" value="1"/>
</dbReference>
<dbReference type="InterPro" id="IPR036374">
    <property type="entry name" value="OxRdtase_Mopterin-bd_sf"/>
</dbReference>
<evidence type="ECO:0000256" key="1">
    <source>
        <dbReference type="SAM" id="SignalP"/>
    </source>
</evidence>
<dbReference type="RefSeq" id="WP_226748297.1">
    <property type="nucleotide sequence ID" value="NZ_JAJATZ010000004.1"/>
</dbReference>
<dbReference type="InterPro" id="IPR000572">
    <property type="entry name" value="OxRdtase_Mopterin-bd_dom"/>
</dbReference>
<dbReference type="Proteomes" id="UP001138961">
    <property type="component" value="Unassembled WGS sequence"/>
</dbReference>
<feature type="signal peptide" evidence="1">
    <location>
        <begin position="1"/>
        <end position="24"/>
    </location>
</feature>
<comment type="caution">
    <text evidence="3">The sequence shown here is derived from an EMBL/GenBank/DDBJ whole genome shotgun (WGS) entry which is preliminary data.</text>
</comment>
<organism evidence="3 4">
    <name type="scientific">Loktanella gaetbuli</name>
    <dbReference type="NCBI Taxonomy" id="2881335"/>
    <lineage>
        <taxon>Bacteria</taxon>
        <taxon>Pseudomonadati</taxon>
        <taxon>Pseudomonadota</taxon>
        <taxon>Alphaproteobacteria</taxon>
        <taxon>Rhodobacterales</taxon>
        <taxon>Roseobacteraceae</taxon>
        <taxon>Loktanella</taxon>
    </lineage>
</organism>
<dbReference type="EMBL" id="JAJATZ010000004">
    <property type="protein sequence ID" value="MCB5199595.1"/>
    <property type="molecule type" value="Genomic_DNA"/>
</dbReference>
<feature type="chain" id="PRO_5047292046" evidence="1">
    <location>
        <begin position="25"/>
        <end position="171"/>
    </location>
</feature>
<feature type="domain" description="Oxidoreductase molybdopterin-binding" evidence="2">
    <location>
        <begin position="74"/>
        <end position="144"/>
    </location>
</feature>
<dbReference type="Gene3D" id="3.90.420.10">
    <property type="entry name" value="Oxidoreductase, molybdopterin-binding domain"/>
    <property type="match status" value="1"/>
</dbReference>
<sequence>MIKFLRTIAGASAILILSATPLLAQDIPAPQGDVLLTITGNIQMTNVDDQLQLDRDALMALEAATFETSTIWTEGVHSFQGVSLATLMEALGVTEGTIIATAINDYAVEIPVSDAVEGGGMVAYLMDDAEMRVRDKGPLWVVYPYDSDPAYRTEVIYSRSIWQLDRLEVVN</sequence>
<evidence type="ECO:0000313" key="3">
    <source>
        <dbReference type="EMBL" id="MCB5199595.1"/>
    </source>
</evidence>
<keyword evidence="4" id="KW-1185">Reference proteome</keyword>
<reference evidence="3" key="1">
    <citation type="submission" date="2021-10" db="EMBL/GenBank/DDBJ databases">
        <title>Loktanella gaetbuli sp. nov., isolated from a tidal flat.</title>
        <authorList>
            <person name="Park S."/>
            <person name="Yoon J.-H."/>
        </authorList>
    </citation>
    <scope>NUCLEOTIDE SEQUENCE</scope>
    <source>
        <strain evidence="3">TSTF-M6</strain>
    </source>
</reference>
<evidence type="ECO:0000313" key="4">
    <source>
        <dbReference type="Proteomes" id="UP001138961"/>
    </source>
</evidence>
<gene>
    <name evidence="3" type="ORF">LGQ03_10110</name>
</gene>
<proteinExistence type="predicted"/>
<evidence type="ECO:0000259" key="2">
    <source>
        <dbReference type="Pfam" id="PF00174"/>
    </source>
</evidence>
<keyword evidence="1" id="KW-0732">Signal</keyword>